<feature type="chain" id="PRO_5008079305" evidence="1">
    <location>
        <begin position="27"/>
        <end position="269"/>
    </location>
</feature>
<evidence type="ECO:0000313" key="3">
    <source>
        <dbReference type="EMBL" id="OAJ93363.1"/>
    </source>
</evidence>
<dbReference type="InterPro" id="IPR001638">
    <property type="entry name" value="Solute-binding_3/MltF_N"/>
</dbReference>
<dbReference type="EMBL" id="LLEI02000043">
    <property type="protein sequence ID" value="OAJ93363.1"/>
    <property type="molecule type" value="Genomic_DNA"/>
</dbReference>
<keyword evidence="1" id="KW-0732">Signal</keyword>
<accession>A0A177XXQ5</accession>
<evidence type="ECO:0000313" key="4">
    <source>
        <dbReference type="Proteomes" id="UP000078406"/>
    </source>
</evidence>
<feature type="domain" description="Solute-binding protein family 3/N-terminal" evidence="2">
    <location>
        <begin position="35"/>
        <end position="254"/>
    </location>
</feature>
<proteinExistence type="predicted"/>
<feature type="signal peptide" evidence="1">
    <location>
        <begin position="1"/>
        <end position="26"/>
    </location>
</feature>
<dbReference type="SUPFAM" id="SSF53850">
    <property type="entry name" value="Periplasmic binding protein-like II"/>
    <property type="match status" value="1"/>
</dbReference>
<dbReference type="PANTHER" id="PTHR38834">
    <property type="entry name" value="PERIPLASMIC SUBSTRATE BINDING PROTEIN FAMILY 3"/>
    <property type="match status" value="1"/>
</dbReference>
<dbReference type="RefSeq" id="WP_054961850.1">
    <property type="nucleotide sequence ID" value="NZ_LLEI02000043.1"/>
</dbReference>
<dbReference type="Proteomes" id="UP000078406">
    <property type="component" value="Unassembled WGS sequence"/>
</dbReference>
<protein>
    <submittedName>
        <fullName evidence="3">Amino acid ABC transporter substrate-binding protein</fullName>
    </submittedName>
</protein>
<evidence type="ECO:0000256" key="1">
    <source>
        <dbReference type="SAM" id="SignalP"/>
    </source>
</evidence>
<dbReference type="Gene3D" id="3.40.190.10">
    <property type="entry name" value="Periplasmic binding protein-like II"/>
    <property type="match status" value="2"/>
</dbReference>
<dbReference type="Pfam" id="PF00497">
    <property type="entry name" value="SBP_bac_3"/>
    <property type="match status" value="1"/>
</dbReference>
<reference evidence="3 4" key="1">
    <citation type="journal article" date="2016" name="Syst. Appl. Microbiol.">
        <title>Vibrio bivalvicida sp. nov., a novel larval pathogen for bivalve molluscs reared in a hatchery.</title>
        <authorList>
            <person name="Dubert J."/>
            <person name="Romalde J.L."/>
            <person name="Prado S."/>
            <person name="Barja J.L."/>
        </authorList>
    </citation>
    <scope>NUCLEOTIDE SEQUENCE [LARGE SCALE GENOMIC DNA]</scope>
    <source>
        <strain evidence="3 4">605</strain>
    </source>
</reference>
<sequence length="269" mass="30824">MLSQSGKLSRVAIVWLGLCLATSSHAEPIQLDLYTQDFPPLQVQVDEQAEGYVVKFIEAVVEHASKSLAMEVSNVHFAPWKRAIRNTQENENTLFFSLSRTPNRELEFQWIGPVSPYEVAIYRHLDGPKVSPNSFLELKNFSFAAQTASNFEELAKGEGFTNIIPVNYGKVAIKLLRAHRVDFAPLVKSSYYYRMEQYGYEPKEFIEVVKVDKLCKELWLVTGNKTSSQVVDALRESFNRLKNQGKLADLMQQYQPDSEIMIRYRNAMK</sequence>
<organism evidence="3 4">
    <name type="scientific">Vibrio bivalvicida</name>
    <dbReference type="NCBI Taxonomy" id="1276888"/>
    <lineage>
        <taxon>Bacteria</taxon>
        <taxon>Pseudomonadati</taxon>
        <taxon>Pseudomonadota</taxon>
        <taxon>Gammaproteobacteria</taxon>
        <taxon>Vibrionales</taxon>
        <taxon>Vibrionaceae</taxon>
        <taxon>Vibrio</taxon>
        <taxon>Vibrio oreintalis group</taxon>
    </lineage>
</organism>
<name>A0A177XXQ5_9VIBR</name>
<gene>
    <name evidence="3" type="ORF">APB76_15495</name>
</gene>
<dbReference type="AlphaFoldDB" id="A0A177XXQ5"/>
<comment type="caution">
    <text evidence="3">The sequence shown here is derived from an EMBL/GenBank/DDBJ whole genome shotgun (WGS) entry which is preliminary data.</text>
</comment>
<dbReference type="PANTHER" id="PTHR38834:SF3">
    <property type="entry name" value="SOLUTE-BINDING PROTEIN FAMILY 3_N-TERMINAL DOMAIN-CONTAINING PROTEIN"/>
    <property type="match status" value="1"/>
</dbReference>
<evidence type="ECO:0000259" key="2">
    <source>
        <dbReference type="Pfam" id="PF00497"/>
    </source>
</evidence>